<protein>
    <recommendedName>
        <fullName evidence="2">DUF6533 domain-containing protein</fullName>
    </recommendedName>
</protein>
<keyword evidence="4" id="KW-1185">Reference proteome</keyword>
<sequence length="153" mass="17010">MSAAASEASNLLDSSFTEDYAVVAGAALILFDHAITFGQEVELFWGERSFSAWLFFANRMLALSYAIISVWSLINFDTVTLYGKLCDEQSASHTDWNNLTSGYNIASKCRIASKRRNGWQPMARYAPHTACGLQCGRKHLHRLHPIVIFCGLG</sequence>
<evidence type="ECO:0000259" key="2">
    <source>
        <dbReference type="Pfam" id="PF20151"/>
    </source>
</evidence>
<feature type="transmembrane region" description="Helical" evidence="1">
    <location>
        <begin position="50"/>
        <end position="74"/>
    </location>
</feature>
<accession>A0A165CZA1</accession>
<dbReference type="EMBL" id="KV427641">
    <property type="protein sequence ID" value="KZT03798.1"/>
    <property type="molecule type" value="Genomic_DNA"/>
</dbReference>
<feature type="transmembrane region" description="Helical" evidence="1">
    <location>
        <begin position="20"/>
        <end position="38"/>
    </location>
</feature>
<proteinExistence type="predicted"/>
<evidence type="ECO:0000313" key="4">
    <source>
        <dbReference type="Proteomes" id="UP000076871"/>
    </source>
</evidence>
<dbReference type="InterPro" id="IPR045340">
    <property type="entry name" value="DUF6533"/>
</dbReference>
<reference evidence="3 4" key="1">
    <citation type="journal article" date="2016" name="Mol. Biol. Evol.">
        <title>Comparative Genomics of Early-Diverging Mushroom-Forming Fungi Provides Insights into the Origins of Lignocellulose Decay Capabilities.</title>
        <authorList>
            <person name="Nagy L.G."/>
            <person name="Riley R."/>
            <person name="Tritt A."/>
            <person name="Adam C."/>
            <person name="Daum C."/>
            <person name="Floudas D."/>
            <person name="Sun H."/>
            <person name="Yadav J.S."/>
            <person name="Pangilinan J."/>
            <person name="Larsson K.H."/>
            <person name="Matsuura K."/>
            <person name="Barry K."/>
            <person name="Labutti K."/>
            <person name="Kuo R."/>
            <person name="Ohm R.A."/>
            <person name="Bhattacharya S.S."/>
            <person name="Shirouzu T."/>
            <person name="Yoshinaga Y."/>
            <person name="Martin F.M."/>
            <person name="Grigoriev I.V."/>
            <person name="Hibbett D.S."/>
        </authorList>
    </citation>
    <scope>NUCLEOTIDE SEQUENCE [LARGE SCALE GENOMIC DNA]</scope>
    <source>
        <strain evidence="3 4">93-53</strain>
    </source>
</reference>
<organism evidence="3 4">
    <name type="scientific">Laetiporus sulphureus 93-53</name>
    <dbReference type="NCBI Taxonomy" id="1314785"/>
    <lineage>
        <taxon>Eukaryota</taxon>
        <taxon>Fungi</taxon>
        <taxon>Dikarya</taxon>
        <taxon>Basidiomycota</taxon>
        <taxon>Agaricomycotina</taxon>
        <taxon>Agaricomycetes</taxon>
        <taxon>Polyporales</taxon>
        <taxon>Laetiporus</taxon>
    </lineage>
</organism>
<dbReference type="AlphaFoldDB" id="A0A165CZA1"/>
<keyword evidence="1" id="KW-0812">Transmembrane</keyword>
<dbReference type="InParanoid" id="A0A165CZA1"/>
<dbReference type="GeneID" id="63819059"/>
<dbReference type="Pfam" id="PF20151">
    <property type="entry name" value="DUF6533"/>
    <property type="match status" value="1"/>
</dbReference>
<evidence type="ECO:0000313" key="3">
    <source>
        <dbReference type="EMBL" id="KZT03798.1"/>
    </source>
</evidence>
<dbReference type="Proteomes" id="UP000076871">
    <property type="component" value="Unassembled WGS sequence"/>
</dbReference>
<dbReference type="RefSeq" id="XP_040761538.1">
    <property type="nucleotide sequence ID" value="XM_040902028.1"/>
</dbReference>
<gene>
    <name evidence="3" type="ORF">LAESUDRAFT_325657</name>
</gene>
<feature type="domain" description="DUF6533" evidence="2">
    <location>
        <begin position="20"/>
        <end position="63"/>
    </location>
</feature>
<name>A0A165CZA1_9APHY</name>
<keyword evidence="1" id="KW-1133">Transmembrane helix</keyword>
<keyword evidence="1" id="KW-0472">Membrane</keyword>
<dbReference type="OrthoDB" id="2745134at2759"/>
<evidence type="ECO:0000256" key="1">
    <source>
        <dbReference type="SAM" id="Phobius"/>
    </source>
</evidence>